<dbReference type="SUPFAM" id="SSF50156">
    <property type="entry name" value="PDZ domain-like"/>
    <property type="match status" value="2"/>
</dbReference>
<evidence type="ECO:0000313" key="10">
    <source>
        <dbReference type="RefSeq" id="XP_035825838.1"/>
    </source>
</evidence>
<evidence type="ECO:0000259" key="5">
    <source>
        <dbReference type="PROSITE" id="PS50002"/>
    </source>
</evidence>
<feature type="compositionally biased region" description="Polar residues" evidence="4">
    <location>
        <begin position="332"/>
        <end position="341"/>
    </location>
</feature>
<dbReference type="GeneID" id="101847344"/>
<keyword evidence="2 3" id="KW-0728">SH3 domain</keyword>
<dbReference type="Gene3D" id="3.40.50.300">
    <property type="entry name" value="P-loop containing nucleotide triphosphate hydrolases"/>
    <property type="match status" value="1"/>
</dbReference>
<dbReference type="InterPro" id="IPR004172">
    <property type="entry name" value="L27_dom"/>
</dbReference>
<feature type="region of interest" description="Disordered" evidence="4">
    <location>
        <begin position="932"/>
        <end position="951"/>
    </location>
</feature>
<evidence type="ECO:0000256" key="2">
    <source>
        <dbReference type="ARBA" id="ARBA00022443"/>
    </source>
</evidence>
<dbReference type="InterPro" id="IPR036034">
    <property type="entry name" value="PDZ_sf"/>
</dbReference>
<dbReference type="CDD" id="cd12036">
    <property type="entry name" value="SH3_MPP5"/>
    <property type="match status" value="1"/>
</dbReference>
<evidence type="ECO:0000256" key="4">
    <source>
        <dbReference type="SAM" id="MobiDB-lite"/>
    </source>
</evidence>
<proteinExistence type="inferred from homology"/>
<dbReference type="InterPro" id="IPR020590">
    <property type="entry name" value="Guanylate_kinase_CS"/>
</dbReference>
<dbReference type="Gene3D" id="2.30.42.10">
    <property type="match status" value="1"/>
</dbReference>
<feature type="compositionally biased region" description="Low complexity" evidence="4">
    <location>
        <begin position="438"/>
        <end position="448"/>
    </location>
</feature>
<dbReference type="InterPro" id="IPR001478">
    <property type="entry name" value="PDZ"/>
</dbReference>
<evidence type="ECO:0000256" key="3">
    <source>
        <dbReference type="PROSITE-ProRule" id="PRU00192"/>
    </source>
</evidence>
<dbReference type="InterPro" id="IPR035601">
    <property type="entry name" value="MPP5_SH3"/>
</dbReference>
<evidence type="ECO:0000313" key="9">
    <source>
        <dbReference type="Proteomes" id="UP000694888"/>
    </source>
</evidence>
<dbReference type="CDD" id="cd06798">
    <property type="entry name" value="PDZ_MPP5-like"/>
    <property type="match status" value="1"/>
</dbReference>
<feature type="domain" description="L27" evidence="8">
    <location>
        <begin position="547"/>
        <end position="604"/>
    </location>
</feature>
<dbReference type="Proteomes" id="UP000694888">
    <property type="component" value="Unplaced"/>
</dbReference>
<keyword evidence="9" id="KW-1185">Reference proteome</keyword>
<evidence type="ECO:0000259" key="7">
    <source>
        <dbReference type="PROSITE" id="PS50106"/>
    </source>
</evidence>
<dbReference type="SMART" id="SM00228">
    <property type="entry name" value="PDZ"/>
    <property type="match status" value="2"/>
</dbReference>
<dbReference type="CDD" id="cd00071">
    <property type="entry name" value="GMPK"/>
    <property type="match status" value="1"/>
</dbReference>
<feature type="domain" description="SH3" evidence="5">
    <location>
        <begin position="776"/>
        <end position="848"/>
    </location>
</feature>
<dbReference type="SMART" id="SM00072">
    <property type="entry name" value="GuKc"/>
    <property type="match status" value="1"/>
</dbReference>
<feature type="region of interest" description="Disordered" evidence="4">
    <location>
        <begin position="212"/>
        <end position="236"/>
    </location>
</feature>
<dbReference type="InterPro" id="IPR036028">
    <property type="entry name" value="SH3-like_dom_sf"/>
</dbReference>
<dbReference type="RefSeq" id="XP_035825838.1">
    <property type="nucleotide sequence ID" value="XM_035969945.1"/>
</dbReference>
<feature type="domain" description="Guanylate kinase-like" evidence="6">
    <location>
        <begin position="909"/>
        <end position="1102"/>
    </location>
</feature>
<evidence type="ECO:0000256" key="1">
    <source>
        <dbReference type="ARBA" id="ARBA00007014"/>
    </source>
</evidence>
<dbReference type="SMART" id="SM00326">
    <property type="entry name" value="SH3"/>
    <property type="match status" value="1"/>
</dbReference>
<feature type="domain" description="L27" evidence="8">
    <location>
        <begin position="606"/>
        <end position="663"/>
    </location>
</feature>
<feature type="compositionally biased region" description="Basic and acidic residues" evidence="4">
    <location>
        <begin position="449"/>
        <end position="478"/>
    </location>
</feature>
<dbReference type="InterPro" id="IPR027417">
    <property type="entry name" value="P-loop_NTPase"/>
</dbReference>
<dbReference type="InterPro" id="IPR050716">
    <property type="entry name" value="MAGUK"/>
</dbReference>
<sequence length="1119" mass="125115">MDLNGYVILFAQTTDHKTKLLGCPSDQTDFETGDEIIEVNGRLVKNCPEECLTRYIRQCIKSRIISLRVKRRKSNRHKAWNIEKIHDAYVIAVEDEAREKLDRLAWAQQVQVVDMSQLIAPTVTEVTATTTVTSTVAAVSSVTTTPTAISSPTASTQQQHSLGTFVADTTTASAEFSANKALTCTTTTVVSDTDTQVTVTTSTAAVVTTQGLSARGGQGRGLEAKTSGKQRWRRGEGGEEFFVQQNPLYESAAALINSADPASMPGEKKKKNSPSPRGGFDSGTTNGGSGEESGEWMEMNGYNDTGKKNKGKRRSKNGGGESPAIGDFLFNGSINMNSNGSDPHYRNGGHSQLSGSYDLSRDSSFDLELDDPGPHREMAIDVPENFVASVKSPPRYPPPQVASSMHNQMKDRGNNSHSQTSLNSGANSTKHQSSSLLQPAAHPAQPTAHELERLHHHQEELKKRREEESRQQAEEDFLRASLRGSKKLQALENKKPLTQIPSGFVNTAFDDEDDLEDEEDDEVDDIEAKSQPRQLSDVMVEDRYLKKNIGVEDLFSSLHHIRSTITGPEDQKYIAFLRSLFQNDQFQQAVNLHCQVIEIMSRSPPVRPLTDDVAETGTEVQYMMTQAPHDPHAQELFALLSSPYLKSVLECQDAVAQQVLQAQEEMVYQGEVLDYPLVQYGEDSVKIIHLEKTNVHLGATVKNEGDSVIIGRIVKGGAAEESGLLHEGDEILEVNGVDMRGRNINEVSEMLANMSGTITFIIIPGHRAQLNSQQRSNIMHLRALFAYDPEDDPYIPCRELGISFCRGEILHAIALDDPNWWQAYREGEEEDQSLAGLIPSKSFTEQRVAMLTAMENKENKRKGRVCACGRKERKKKKKKKSLYNGGSEDAEETLTYEEISRYFPQPNRKRPIILIGPSNVGRQELQQRLIDSDPDRFGAPVPHTTRPRRASEVDGSNYHYISRVDFQAMIQQNQFVEYGEHQKNFYGTSVAAIRQLVAQGKVCMLKLQPESLKVVRASSFMPYVVFVRPPNLDKLRQLQDQLDKARPLEEAERGRLVFTDDQLKEIIDKAREIEELYSHYFDFVLVNSDLDRAYAELLEEINRIDMEPQWVPAAWVDSL</sequence>
<dbReference type="Gene3D" id="1.20.1270.460">
    <property type="match status" value="1"/>
</dbReference>
<dbReference type="SUPFAM" id="SSF50044">
    <property type="entry name" value="SH3-domain"/>
    <property type="match status" value="1"/>
</dbReference>
<dbReference type="InterPro" id="IPR036892">
    <property type="entry name" value="L27_dom_sf"/>
</dbReference>
<organism evidence="9 10">
    <name type="scientific">Aplysia californica</name>
    <name type="common">California sea hare</name>
    <dbReference type="NCBI Taxonomy" id="6500"/>
    <lineage>
        <taxon>Eukaryota</taxon>
        <taxon>Metazoa</taxon>
        <taxon>Spiralia</taxon>
        <taxon>Lophotrochozoa</taxon>
        <taxon>Mollusca</taxon>
        <taxon>Gastropoda</taxon>
        <taxon>Heterobranchia</taxon>
        <taxon>Euthyneura</taxon>
        <taxon>Tectipleura</taxon>
        <taxon>Aplysiida</taxon>
        <taxon>Aplysioidea</taxon>
        <taxon>Aplysiidae</taxon>
        <taxon>Aplysia</taxon>
    </lineage>
</organism>
<feature type="compositionally biased region" description="Acidic residues" evidence="4">
    <location>
        <begin position="509"/>
        <end position="524"/>
    </location>
</feature>
<dbReference type="InterPro" id="IPR001452">
    <property type="entry name" value="SH3_domain"/>
</dbReference>
<dbReference type="SUPFAM" id="SSF52540">
    <property type="entry name" value="P-loop containing nucleoside triphosphate hydrolases"/>
    <property type="match status" value="1"/>
</dbReference>
<evidence type="ECO:0000259" key="8">
    <source>
        <dbReference type="PROSITE" id="PS51022"/>
    </source>
</evidence>
<dbReference type="Gene3D" id="2.30.30.40">
    <property type="entry name" value="SH3 Domains"/>
    <property type="match status" value="1"/>
</dbReference>
<dbReference type="PROSITE" id="PS50052">
    <property type="entry name" value="GUANYLATE_KINASE_2"/>
    <property type="match status" value="1"/>
</dbReference>
<dbReference type="PROSITE" id="PS50106">
    <property type="entry name" value="PDZ"/>
    <property type="match status" value="1"/>
</dbReference>
<dbReference type="Gene3D" id="1.10.287.650">
    <property type="entry name" value="L27 domain"/>
    <property type="match status" value="1"/>
</dbReference>
<dbReference type="SUPFAM" id="SSF101288">
    <property type="entry name" value="L27 domain"/>
    <property type="match status" value="2"/>
</dbReference>
<protein>
    <submittedName>
        <fullName evidence="10">MAGUK p55 subfamily member 5 isoform X1</fullName>
    </submittedName>
</protein>
<dbReference type="Pfam" id="PF00595">
    <property type="entry name" value="PDZ"/>
    <property type="match status" value="1"/>
</dbReference>
<name>A0ABM1VTU6_APLCA</name>
<reference evidence="10" key="1">
    <citation type="submission" date="2025-08" db="UniProtKB">
        <authorList>
            <consortium name="RefSeq"/>
        </authorList>
    </citation>
    <scope>IDENTIFICATION</scope>
</reference>
<dbReference type="PROSITE" id="PS50002">
    <property type="entry name" value="SH3"/>
    <property type="match status" value="1"/>
</dbReference>
<dbReference type="SMART" id="SM00569">
    <property type="entry name" value="L27"/>
    <property type="match status" value="2"/>
</dbReference>
<dbReference type="Pfam" id="PF07653">
    <property type="entry name" value="SH3_2"/>
    <property type="match status" value="1"/>
</dbReference>
<dbReference type="PROSITE" id="PS00856">
    <property type="entry name" value="GUANYLATE_KINASE_1"/>
    <property type="match status" value="1"/>
</dbReference>
<evidence type="ECO:0000259" key="6">
    <source>
        <dbReference type="PROSITE" id="PS50052"/>
    </source>
</evidence>
<accession>A0ABM1VTU6</accession>
<dbReference type="InterPro" id="IPR008144">
    <property type="entry name" value="Guanylate_kin-like_dom"/>
</dbReference>
<feature type="compositionally biased region" description="Polar residues" evidence="4">
    <location>
        <begin position="415"/>
        <end position="437"/>
    </location>
</feature>
<dbReference type="PROSITE" id="PS51022">
    <property type="entry name" value="L27"/>
    <property type="match status" value="2"/>
</dbReference>
<feature type="domain" description="PDZ" evidence="7">
    <location>
        <begin position="687"/>
        <end position="766"/>
    </location>
</feature>
<gene>
    <name evidence="10" type="primary">LOC101847344</name>
</gene>
<dbReference type="Pfam" id="PF00625">
    <property type="entry name" value="Guanylate_kin"/>
    <property type="match status" value="1"/>
</dbReference>
<comment type="similarity">
    <text evidence="1">Belongs to the MAGUK family.</text>
</comment>
<dbReference type="PANTHER" id="PTHR23122">
    <property type="entry name" value="MEMBRANE-ASSOCIATED GUANYLATE KINASE MAGUK"/>
    <property type="match status" value="1"/>
</dbReference>
<dbReference type="InterPro" id="IPR008145">
    <property type="entry name" value="GK/Ca_channel_bsu"/>
</dbReference>
<feature type="region of interest" description="Disordered" evidence="4">
    <location>
        <begin position="260"/>
        <end position="524"/>
    </location>
</feature>